<sequence>MPKLIWREPITTTTIVNRPPAPGGPPDLETVPKVGPDLHPEGATATVETVTEAPRRRVVTLGDIAGRESGGLVVLLVAVGALTLASDEFLTGNNLANLARQVAIFGIIAVGQLVVILTAGIDLSVGSVLGLAGASTAQFLVAGMPIVPAFLIGVGIGTALGIVNGLLVTRAKLPPFIATLGMLGIARGIVLVTTDAQTIQGLPPAFQNIANGTVLGIPNLLIVAVVVTGVMWFVLSRTVFGRYIYAVGSNPESARLAGVPVRLVTTSVYAISGLLAGLGGVLLASRLGAGIPTAGTGFELNAIAACVIGGASLFGAKGSALGAATGALIMGVLNNGGNLLAINAFYLQIAIGVLILVAVGFDQLNTRRSAAG</sequence>
<feature type="transmembrane region" description="Helical" evidence="6">
    <location>
        <begin position="214"/>
        <end position="235"/>
    </location>
</feature>
<evidence type="ECO:0000256" key="6">
    <source>
        <dbReference type="SAM" id="Phobius"/>
    </source>
</evidence>
<accession>A0A9W6MHF8</accession>
<feature type="transmembrane region" description="Helical" evidence="6">
    <location>
        <begin position="175"/>
        <end position="193"/>
    </location>
</feature>
<evidence type="ECO:0000256" key="5">
    <source>
        <dbReference type="ARBA" id="ARBA00023136"/>
    </source>
</evidence>
<feature type="transmembrane region" description="Helical" evidence="6">
    <location>
        <begin position="104"/>
        <end position="132"/>
    </location>
</feature>
<reference evidence="7" key="2">
    <citation type="submission" date="2023-01" db="EMBL/GenBank/DDBJ databases">
        <authorList>
            <person name="Sun Q."/>
            <person name="Evtushenko L."/>
        </authorList>
    </citation>
    <scope>NUCLEOTIDE SEQUENCE</scope>
    <source>
        <strain evidence="7">VKM Ac-2007</strain>
    </source>
</reference>
<dbReference type="PANTHER" id="PTHR32196">
    <property type="entry name" value="ABC TRANSPORTER PERMEASE PROTEIN YPHD-RELATED-RELATED"/>
    <property type="match status" value="1"/>
</dbReference>
<evidence type="ECO:0000256" key="2">
    <source>
        <dbReference type="ARBA" id="ARBA00022475"/>
    </source>
</evidence>
<evidence type="ECO:0000256" key="3">
    <source>
        <dbReference type="ARBA" id="ARBA00022692"/>
    </source>
</evidence>
<feature type="transmembrane region" description="Helical" evidence="6">
    <location>
        <begin position="139"/>
        <end position="163"/>
    </location>
</feature>
<feature type="transmembrane region" description="Helical" evidence="6">
    <location>
        <begin position="268"/>
        <end position="288"/>
    </location>
</feature>
<feature type="transmembrane region" description="Helical" evidence="6">
    <location>
        <begin position="300"/>
        <end position="333"/>
    </location>
</feature>
<keyword evidence="5 6" id="KW-0472">Membrane</keyword>
<comment type="subcellular location">
    <subcellularLocation>
        <location evidence="1">Cell membrane</location>
        <topology evidence="1">Multi-pass membrane protein</topology>
    </subcellularLocation>
</comment>
<keyword evidence="4 6" id="KW-1133">Transmembrane helix</keyword>
<dbReference type="CDD" id="cd06579">
    <property type="entry name" value="TM_PBP1_transp_AraH_like"/>
    <property type="match status" value="1"/>
</dbReference>
<dbReference type="EMBL" id="BSEV01000029">
    <property type="protein sequence ID" value="GLK14201.1"/>
    <property type="molecule type" value="Genomic_DNA"/>
</dbReference>
<reference evidence="7" key="1">
    <citation type="journal article" date="2014" name="Int. J. Syst. Evol. Microbiol.">
        <title>Complete genome sequence of Corynebacterium casei LMG S-19264T (=DSM 44701T), isolated from a smear-ripened cheese.</title>
        <authorList>
            <consortium name="US DOE Joint Genome Institute (JGI-PGF)"/>
            <person name="Walter F."/>
            <person name="Albersmeier A."/>
            <person name="Kalinowski J."/>
            <person name="Ruckert C."/>
        </authorList>
    </citation>
    <scope>NUCLEOTIDE SEQUENCE</scope>
    <source>
        <strain evidence="7">VKM Ac-2007</strain>
    </source>
</reference>
<evidence type="ECO:0000313" key="8">
    <source>
        <dbReference type="Proteomes" id="UP001143474"/>
    </source>
</evidence>
<name>A0A9W6MHF8_9ACTN</name>
<proteinExistence type="predicted"/>
<organism evidence="7 8">
    <name type="scientific">Streptosporangium carneum</name>
    <dbReference type="NCBI Taxonomy" id="47481"/>
    <lineage>
        <taxon>Bacteria</taxon>
        <taxon>Bacillati</taxon>
        <taxon>Actinomycetota</taxon>
        <taxon>Actinomycetes</taxon>
        <taxon>Streptosporangiales</taxon>
        <taxon>Streptosporangiaceae</taxon>
        <taxon>Streptosporangium</taxon>
    </lineage>
</organism>
<dbReference type="AlphaFoldDB" id="A0A9W6MHF8"/>
<evidence type="ECO:0000313" key="7">
    <source>
        <dbReference type="EMBL" id="GLK14201.1"/>
    </source>
</evidence>
<keyword evidence="8" id="KW-1185">Reference proteome</keyword>
<dbReference type="Proteomes" id="UP001143474">
    <property type="component" value="Unassembled WGS sequence"/>
</dbReference>
<comment type="caution">
    <text evidence="7">The sequence shown here is derived from an EMBL/GenBank/DDBJ whole genome shotgun (WGS) entry which is preliminary data.</text>
</comment>
<evidence type="ECO:0000256" key="1">
    <source>
        <dbReference type="ARBA" id="ARBA00004651"/>
    </source>
</evidence>
<dbReference type="RefSeq" id="WP_271222446.1">
    <property type="nucleotide sequence ID" value="NZ_BAAAVD010000018.1"/>
</dbReference>
<dbReference type="GO" id="GO:0022857">
    <property type="term" value="F:transmembrane transporter activity"/>
    <property type="evidence" value="ECO:0007669"/>
    <property type="project" value="InterPro"/>
</dbReference>
<evidence type="ECO:0000256" key="4">
    <source>
        <dbReference type="ARBA" id="ARBA00022989"/>
    </source>
</evidence>
<keyword evidence="3 6" id="KW-0812">Transmembrane</keyword>
<dbReference type="InterPro" id="IPR001851">
    <property type="entry name" value="ABC_transp_permease"/>
</dbReference>
<protein>
    <submittedName>
        <fullName evidence="7">Ribose ABC transporter permease</fullName>
    </submittedName>
</protein>
<keyword evidence="2" id="KW-1003">Cell membrane</keyword>
<dbReference type="Pfam" id="PF02653">
    <property type="entry name" value="BPD_transp_2"/>
    <property type="match status" value="1"/>
</dbReference>
<gene>
    <name evidence="7" type="primary">rbsC_3</name>
    <name evidence="7" type="ORF">GCM10017600_76130</name>
</gene>
<dbReference type="GO" id="GO:0005886">
    <property type="term" value="C:plasma membrane"/>
    <property type="evidence" value="ECO:0007669"/>
    <property type="project" value="UniProtKB-SubCell"/>
</dbReference>
<feature type="transmembrane region" description="Helical" evidence="6">
    <location>
        <begin position="339"/>
        <end position="361"/>
    </location>
</feature>